<evidence type="ECO:0000256" key="1">
    <source>
        <dbReference type="ARBA" id="ARBA00004479"/>
    </source>
</evidence>
<dbReference type="SUPFAM" id="SSF52058">
    <property type="entry name" value="L domain-like"/>
    <property type="match status" value="1"/>
</dbReference>
<dbReference type="PROSITE" id="PS00108">
    <property type="entry name" value="PROTEIN_KINASE_ST"/>
    <property type="match status" value="1"/>
</dbReference>
<evidence type="ECO:0000256" key="3">
    <source>
        <dbReference type="ARBA" id="ARBA00022692"/>
    </source>
</evidence>
<dbReference type="FunFam" id="3.80.10.10:FF:000383">
    <property type="entry name" value="Leucine-rich repeat receptor protein kinase EMS1"/>
    <property type="match status" value="1"/>
</dbReference>
<accession>A0A6A3B5Q7</accession>
<dbReference type="Pfam" id="PF00069">
    <property type="entry name" value="Pkinase"/>
    <property type="match status" value="1"/>
</dbReference>
<comment type="caution">
    <text evidence="12">The sequence shown here is derived from an EMBL/GenBank/DDBJ whole genome shotgun (WGS) entry which is preliminary data.</text>
</comment>
<evidence type="ECO:0000313" key="13">
    <source>
        <dbReference type="Proteomes" id="UP000436088"/>
    </source>
</evidence>
<dbReference type="GO" id="GO:0005524">
    <property type="term" value="F:ATP binding"/>
    <property type="evidence" value="ECO:0007669"/>
    <property type="project" value="InterPro"/>
</dbReference>
<evidence type="ECO:0000313" key="12">
    <source>
        <dbReference type="EMBL" id="KAE8712464.1"/>
    </source>
</evidence>
<dbReference type="InterPro" id="IPR011009">
    <property type="entry name" value="Kinase-like_dom_sf"/>
</dbReference>
<keyword evidence="5" id="KW-0677">Repeat</keyword>
<sequence>MDLGSNRLTGFIPEEISGCRNLTFGTLPVRLSKLVSLQFVDFSDNVIQGTLSSSLGSLSSLTKLILGKNRFSASIPTQLGSCLNLQLLDLSSNQLTGNTPASLGKITTLEIALNLSWNQLTGDIPENFTALMKLGILEISHNQLVGDLQYLAGLQNLVVLNVSHNNFTGRVPDTPFFLKLPLSVLSGNHSLCFSGNQCFAVEHDGKCGGYWSKSKAANVAMVVLLCMACALLLAALYIIISSKKRCRGPYHDCENANGDADLEMDPPWELTLYQKLDLSIADVVKPLTAGNIIGRCRTGVVYKVTVPSGVTIAVKRFRRAANSKTKMLFYDYMANDILGALLHDGGGRERLDWDMRFKITLGLAEWLAYLRHDCVPVILHGDMKSHNILLGDCYEPRLADFGLARLVDDENGGWFSANPEVAGSYGYMSPGDYLSFTCDISEKVYDRIVSFRFECWVSTALFVYFCFTALFLCVLHNLWSRIVGDTNGGKPVGPSSPEGQQHVTQWVKDQLKKKEPVQILDSKLQGHPDAQVQEMLQALGISLVCTSNRPQDRPTMKDVAALLKEIRQEEPHKPTCNSISSKQTQTTPSYYSSSSSSVLLLQGSSQS</sequence>
<feature type="transmembrane region" description="Helical" evidence="10">
    <location>
        <begin position="455"/>
        <end position="479"/>
    </location>
</feature>
<evidence type="ECO:0000256" key="7">
    <source>
        <dbReference type="ARBA" id="ARBA00023136"/>
    </source>
</evidence>
<gene>
    <name evidence="12" type="ORF">F3Y22_tig00110253pilonHSYRG00002</name>
</gene>
<protein>
    <submittedName>
        <fullName evidence="12">Kinetochore protein spc25-like isoform X1</fullName>
    </submittedName>
</protein>
<dbReference type="InterPro" id="IPR000719">
    <property type="entry name" value="Prot_kinase_dom"/>
</dbReference>
<dbReference type="PANTHER" id="PTHR48053">
    <property type="entry name" value="LEUCINE RICH REPEAT FAMILY PROTEIN, EXPRESSED"/>
    <property type="match status" value="1"/>
</dbReference>
<dbReference type="GO" id="GO:0016020">
    <property type="term" value="C:membrane"/>
    <property type="evidence" value="ECO:0007669"/>
    <property type="project" value="UniProtKB-SubCell"/>
</dbReference>
<evidence type="ECO:0000259" key="11">
    <source>
        <dbReference type="PROSITE" id="PS50011"/>
    </source>
</evidence>
<evidence type="ECO:0000256" key="4">
    <source>
        <dbReference type="ARBA" id="ARBA00022729"/>
    </source>
</evidence>
<dbReference type="PANTHER" id="PTHR48053:SF161">
    <property type="entry name" value="PROTEIN KINASE DOMAIN-CONTAINING PROTEIN"/>
    <property type="match status" value="1"/>
</dbReference>
<feature type="compositionally biased region" description="Low complexity" evidence="9">
    <location>
        <begin position="580"/>
        <end position="607"/>
    </location>
</feature>
<keyword evidence="13" id="KW-1185">Reference proteome</keyword>
<evidence type="ECO:0000256" key="2">
    <source>
        <dbReference type="ARBA" id="ARBA00022614"/>
    </source>
</evidence>
<keyword evidence="4" id="KW-0732">Signal</keyword>
<organism evidence="12 13">
    <name type="scientific">Hibiscus syriacus</name>
    <name type="common">Rose of Sharon</name>
    <dbReference type="NCBI Taxonomy" id="106335"/>
    <lineage>
        <taxon>Eukaryota</taxon>
        <taxon>Viridiplantae</taxon>
        <taxon>Streptophyta</taxon>
        <taxon>Embryophyta</taxon>
        <taxon>Tracheophyta</taxon>
        <taxon>Spermatophyta</taxon>
        <taxon>Magnoliopsida</taxon>
        <taxon>eudicotyledons</taxon>
        <taxon>Gunneridae</taxon>
        <taxon>Pentapetalae</taxon>
        <taxon>rosids</taxon>
        <taxon>malvids</taxon>
        <taxon>Malvales</taxon>
        <taxon>Malvaceae</taxon>
        <taxon>Malvoideae</taxon>
        <taxon>Hibiscus</taxon>
    </lineage>
</organism>
<keyword evidence="6 10" id="KW-1133">Transmembrane helix</keyword>
<dbReference type="Pfam" id="PF00560">
    <property type="entry name" value="LRR_1"/>
    <property type="match status" value="3"/>
</dbReference>
<dbReference type="EMBL" id="VEPZ02000895">
    <property type="protein sequence ID" value="KAE8712464.1"/>
    <property type="molecule type" value="Genomic_DNA"/>
</dbReference>
<keyword evidence="3 10" id="KW-0812">Transmembrane</keyword>
<dbReference type="SMART" id="SM00220">
    <property type="entry name" value="S_TKc"/>
    <property type="match status" value="1"/>
</dbReference>
<dbReference type="Gene3D" id="1.10.510.10">
    <property type="entry name" value="Transferase(Phosphotransferase) domain 1"/>
    <property type="match status" value="1"/>
</dbReference>
<evidence type="ECO:0000256" key="6">
    <source>
        <dbReference type="ARBA" id="ARBA00022989"/>
    </source>
</evidence>
<dbReference type="InterPro" id="IPR001611">
    <property type="entry name" value="Leu-rich_rpt"/>
</dbReference>
<dbReference type="GO" id="GO:0004672">
    <property type="term" value="F:protein kinase activity"/>
    <property type="evidence" value="ECO:0007669"/>
    <property type="project" value="InterPro"/>
</dbReference>
<keyword evidence="7 10" id="KW-0472">Membrane</keyword>
<keyword evidence="2" id="KW-0433">Leucine-rich repeat</keyword>
<proteinExistence type="predicted"/>
<dbReference type="InterPro" id="IPR051716">
    <property type="entry name" value="Plant_RL_S/T_kinase"/>
</dbReference>
<dbReference type="Proteomes" id="UP000436088">
    <property type="component" value="Unassembled WGS sequence"/>
</dbReference>
<feature type="transmembrane region" description="Helical" evidence="10">
    <location>
        <begin position="219"/>
        <end position="240"/>
    </location>
</feature>
<dbReference type="FunFam" id="3.80.10.10:FF:000270">
    <property type="entry name" value="Putative LRR receptor-like serine/threonine-protein kinase"/>
    <property type="match status" value="1"/>
</dbReference>
<dbReference type="Gene3D" id="3.80.10.10">
    <property type="entry name" value="Ribonuclease Inhibitor"/>
    <property type="match status" value="1"/>
</dbReference>
<keyword evidence="8" id="KW-0675">Receptor</keyword>
<evidence type="ECO:0000256" key="9">
    <source>
        <dbReference type="SAM" id="MobiDB-lite"/>
    </source>
</evidence>
<dbReference type="InterPro" id="IPR008271">
    <property type="entry name" value="Ser/Thr_kinase_AS"/>
</dbReference>
<evidence type="ECO:0000256" key="10">
    <source>
        <dbReference type="SAM" id="Phobius"/>
    </source>
</evidence>
<feature type="region of interest" description="Disordered" evidence="9">
    <location>
        <begin position="570"/>
        <end position="607"/>
    </location>
</feature>
<comment type="subcellular location">
    <subcellularLocation>
        <location evidence="1">Membrane</location>
        <topology evidence="1">Single-pass type I membrane protein</topology>
    </subcellularLocation>
</comment>
<evidence type="ECO:0000256" key="5">
    <source>
        <dbReference type="ARBA" id="ARBA00022737"/>
    </source>
</evidence>
<dbReference type="InterPro" id="IPR032675">
    <property type="entry name" value="LRR_dom_sf"/>
</dbReference>
<reference evidence="12" key="1">
    <citation type="submission" date="2019-09" db="EMBL/GenBank/DDBJ databases">
        <title>Draft genome information of white flower Hibiscus syriacus.</title>
        <authorList>
            <person name="Kim Y.-M."/>
        </authorList>
    </citation>
    <scope>NUCLEOTIDE SEQUENCE [LARGE SCALE GENOMIC DNA]</scope>
    <source>
        <strain evidence="12">YM2019G1</strain>
    </source>
</reference>
<dbReference type="PROSITE" id="PS50011">
    <property type="entry name" value="PROTEIN_KINASE_DOM"/>
    <property type="match status" value="1"/>
</dbReference>
<dbReference type="AlphaFoldDB" id="A0A6A3B5Q7"/>
<name>A0A6A3B5Q7_HIBSY</name>
<dbReference type="SUPFAM" id="SSF56112">
    <property type="entry name" value="Protein kinase-like (PK-like)"/>
    <property type="match status" value="1"/>
</dbReference>
<evidence type="ECO:0000256" key="8">
    <source>
        <dbReference type="ARBA" id="ARBA00023170"/>
    </source>
</evidence>
<feature type="domain" description="Protein kinase" evidence="11">
    <location>
        <begin position="178"/>
        <end position="566"/>
    </location>
</feature>